<organism evidence="1 2">
    <name type="scientific">Tropilaelaps mercedesae</name>
    <dbReference type="NCBI Taxonomy" id="418985"/>
    <lineage>
        <taxon>Eukaryota</taxon>
        <taxon>Metazoa</taxon>
        <taxon>Ecdysozoa</taxon>
        <taxon>Arthropoda</taxon>
        <taxon>Chelicerata</taxon>
        <taxon>Arachnida</taxon>
        <taxon>Acari</taxon>
        <taxon>Parasitiformes</taxon>
        <taxon>Mesostigmata</taxon>
        <taxon>Gamasina</taxon>
        <taxon>Dermanyssoidea</taxon>
        <taxon>Laelapidae</taxon>
        <taxon>Tropilaelaps</taxon>
    </lineage>
</organism>
<dbReference type="AlphaFoldDB" id="A0A1V9XUR8"/>
<evidence type="ECO:0000313" key="2">
    <source>
        <dbReference type="Proteomes" id="UP000192247"/>
    </source>
</evidence>
<proteinExistence type="predicted"/>
<gene>
    <name evidence="1" type="ORF">BIW11_02950</name>
</gene>
<protein>
    <submittedName>
        <fullName evidence="1">Uncharacterized protein</fullName>
    </submittedName>
</protein>
<sequence length="89" mass="9865">MRAPRSVSSNLEMPQQRRLKSRFRWVSTAITSLSIKTQGAADVISIGVHVPPTNFVFTPCASLKLRFFFPPRAGIDAADSYACFDFTPS</sequence>
<name>A0A1V9XUR8_9ACAR</name>
<accession>A0A1V9XUR8</accession>
<evidence type="ECO:0000313" key="1">
    <source>
        <dbReference type="EMBL" id="OQR77172.1"/>
    </source>
</evidence>
<dbReference type="InParanoid" id="A0A1V9XUR8"/>
<reference evidence="1 2" key="1">
    <citation type="journal article" date="2017" name="Gigascience">
        <title>Draft genome of the honey bee ectoparasitic mite, Tropilaelaps mercedesae, is shaped by the parasitic life history.</title>
        <authorList>
            <person name="Dong X."/>
            <person name="Armstrong S.D."/>
            <person name="Xia D."/>
            <person name="Makepeace B.L."/>
            <person name="Darby A.C."/>
            <person name="Kadowaki T."/>
        </authorList>
    </citation>
    <scope>NUCLEOTIDE SEQUENCE [LARGE SCALE GENOMIC DNA]</scope>
    <source>
        <strain evidence="1">Wuxi-XJTLU</strain>
    </source>
</reference>
<dbReference type="Proteomes" id="UP000192247">
    <property type="component" value="Unassembled WGS sequence"/>
</dbReference>
<keyword evidence="2" id="KW-1185">Reference proteome</keyword>
<dbReference type="EMBL" id="MNPL01003871">
    <property type="protein sequence ID" value="OQR77172.1"/>
    <property type="molecule type" value="Genomic_DNA"/>
</dbReference>
<comment type="caution">
    <text evidence="1">The sequence shown here is derived from an EMBL/GenBank/DDBJ whole genome shotgun (WGS) entry which is preliminary data.</text>
</comment>